<gene>
    <name evidence="2" type="ORF">METZ01_LOCUS275391</name>
</gene>
<feature type="compositionally biased region" description="Polar residues" evidence="1">
    <location>
        <begin position="9"/>
        <end position="20"/>
    </location>
</feature>
<proteinExistence type="predicted"/>
<dbReference type="AlphaFoldDB" id="A0A382KHV3"/>
<accession>A0A382KHV3</accession>
<name>A0A382KHV3_9ZZZZ</name>
<evidence type="ECO:0000256" key="1">
    <source>
        <dbReference type="SAM" id="MobiDB-lite"/>
    </source>
</evidence>
<protein>
    <submittedName>
        <fullName evidence="2">Uncharacterized protein</fullName>
    </submittedName>
</protein>
<dbReference type="EMBL" id="UINC01079998">
    <property type="protein sequence ID" value="SVC22537.1"/>
    <property type="molecule type" value="Genomic_DNA"/>
</dbReference>
<organism evidence="2">
    <name type="scientific">marine metagenome</name>
    <dbReference type="NCBI Taxonomy" id="408172"/>
    <lineage>
        <taxon>unclassified sequences</taxon>
        <taxon>metagenomes</taxon>
        <taxon>ecological metagenomes</taxon>
    </lineage>
</organism>
<sequence length="144" mass="15992">MGGDWGFTGVSSKPSDQTVADTKATEQVVKQTSESVGKAVSGEIISRLETKLDKILREVSTASGKIDDKHEVELEIAKSQMDDEYDLRKDNLGKIQKDKFTQLEKLIIPLLVKLAKSPEAYIHWPNRAEVIEAQLKKIVAITRG</sequence>
<feature type="region of interest" description="Disordered" evidence="1">
    <location>
        <begin position="1"/>
        <end position="26"/>
    </location>
</feature>
<reference evidence="2" key="1">
    <citation type="submission" date="2018-05" db="EMBL/GenBank/DDBJ databases">
        <authorList>
            <person name="Lanie J.A."/>
            <person name="Ng W.-L."/>
            <person name="Kazmierczak K.M."/>
            <person name="Andrzejewski T.M."/>
            <person name="Davidsen T.M."/>
            <person name="Wayne K.J."/>
            <person name="Tettelin H."/>
            <person name="Glass J.I."/>
            <person name="Rusch D."/>
            <person name="Podicherti R."/>
            <person name="Tsui H.-C.T."/>
            <person name="Winkler M.E."/>
        </authorList>
    </citation>
    <scope>NUCLEOTIDE SEQUENCE</scope>
</reference>
<evidence type="ECO:0000313" key="2">
    <source>
        <dbReference type="EMBL" id="SVC22537.1"/>
    </source>
</evidence>